<comment type="caution">
    <text evidence="2">The sequence shown here is derived from an EMBL/GenBank/DDBJ whole genome shotgun (WGS) entry which is preliminary data.</text>
</comment>
<feature type="compositionally biased region" description="Acidic residues" evidence="1">
    <location>
        <begin position="36"/>
        <end position="58"/>
    </location>
</feature>
<dbReference type="AlphaFoldDB" id="A0AAI8Z288"/>
<evidence type="ECO:0000313" key="3">
    <source>
        <dbReference type="Proteomes" id="UP001296104"/>
    </source>
</evidence>
<feature type="region of interest" description="Disordered" evidence="1">
    <location>
        <begin position="32"/>
        <end position="58"/>
    </location>
</feature>
<feature type="region of interest" description="Disordered" evidence="1">
    <location>
        <begin position="203"/>
        <end position="236"/>
    </location>
</feature>
<keyword evidence="3" id="KW-1185">Reference proteome</keyword>
<sequence>MASKEPKEERDPPIDIDSGTSYFAYLIRNAHAKTEEDADDEEDENMEDEELLENIDPGEDTHISTLKQFLRSCTPADLLHNAPFPLSILHQAVHIAVTEIRQRLDPELEAVIHMAGEKQHNVAVEEGRFWDRRLDVDALVPSAIQSHGYQETVWLLEECRDEIAWLENETRRLETHCEIARQLVMTGERKAFVFRPNPRKDFVKKKKSDGEEDAKLNIKKGTEEDEEMLDAGDVKQEDRGRYDSLIDGSWSNVKAK</sequence>
<gene>
    <name evidence="2" type="ORF">LECACI_7A006312</name>
</gene>
<proteinExistence type="predicted"/>
<accession>A0AAI8Z288</accession>
<dbReference type="Proteomes" id="UP001296104">
    <property type="component" value="Unassembled WGS sequence"/>
</dbReference>
<organism evidence="2 3">
    <name type="scientific">Lecanosticta acicola</name>
    <dbReference type="NCBI Taxonomy" id="111012"/>
    <lineage>
        <taxon>Eukaryota</taxon>
        <taxon>Fungi</taxon>
        <taxon>Dikarya</taxon>
        <taxon>Ascomycota</taxon>
        <taxon>Pezizomycotina</taxon>
        <taxon>Dothideomycetes</taxon>
        <taxon>Dothideomycetidae</taxon>
        <taxon>Mycosphaerellales</taxon>
        <taxon>Mycosphaerellaceae</taxon>
        <taxon>Lecanosticta</taxon>
    </lineage>
</organism>
<name>A0AAI8Z288_9PEZI</name>
<dbReference type="EMBL" id="CAVMBE010000044">
    <property type="protein sequence ID" value="CAK4031154.1"/>
    <property type="molecule type" value="Genomic_DNA"/>
</dbReference>
<evidence type="ECO:0000256" key="1">
    <source>
        <dbReference type="SAM" id="MobiDB-lite"/>
    </source>
</evidence>
<protein>
    <submittedName>
        <fullName evidence="2">Uncharacterized protein</fullName>
    </submittedName>
</protein>
<feature type="compositionally biased region" description="Basic and acidic residues" evidence="1">
    <location>
        <begin position="213"/>
        <end position="222"/>
    </location>
</feature>
<evidence type="ECO:0000313" key="2">
    <source>
        <dbReference type="EMBL" id="CAK4031154.1"/>
    </source>
</evidence>
<reference evidence="2" key="1">
    <citation type="submission" date="2023-11" db="EMBL/GenBank/DDBJ databases">
        <authorList>
            <person name="Alioto T."/>
            <person name="Alioto T."/>
            <person name="Gomez Garrido J."/>
        </authorList>
    </citation>
    <scope>NUCLEOTIDE SEQUENCE</scope>
</reference>